<dbReference type="EMBL" id="JAQIZT010000006">
    <property type="protein sequence ID" value="KAJ6993736.1"/>
    <property type="molecule type" value="Genomic_DNA"/>
</dbReference>
<evidence type="ECO:0000313" key="2">
    <source>
        <dbReference type="Proteomes" id="UP001164929"/>
    </source>
</evidence>
<name>A0AAD6W046_9ROSI</name>
<accession>A0AAD6W046</accession>
<dbReference type="Proteomes" id="UP001164929">
    <property type="component" value="Chromosome 6"/>
</dbReference>
<reference evidence="1" key="1">
    <citation type="journal article" date="2023" name="Mol. Ecol. Resour.">
        <title>Chromosome-level genome assembly of a triploid poplar Populus alba 'Berolinensis'.</title>
        <authorList>
            <person name="Chen S."/>
            <person name="Yu Y."/>
            <person name="Wang X."/>
            <person name="Wang S."/>
            <person name="Zhang T."/>
            <person name="Zhou Y."/>
            <person name="He R."/>
            <person name="Meng N."/>
            <person name="Wang Y."/>
            <person name="Liu W."/>
            <person name="Liu Z."/>
            <person name="Liu J."/>
            <person name="Guo Q."/>
            <person name="Huang H."/>
            <person name="Sederoff R.R."/>
            <person name="Wang G."/>
            <person name="Qu G."/>
            <person name="Chen S."/>
        </authorList>
    </citation>
    <scope>NUCLEOTIDE SEQUENCE</scope>
    <source>
        <strain evidence="1">SC-2020</strain>
    </source>
</reference>
<proteinExistence type="predicted"/>
<dbReference type="AlphaFoldDB" id="A0AAD6W046"/>
<protein>
    <submittedName>
        <fullName evidence="1">Uncharacterized protein</fullName>
    </submittedName>
</protein>
<organism evidence="1 2">
    <name type="scientific">Populus alba x Populus x berolinensis</name>
    <dbReference type="NCBI Taxonomy" id="444605"/>
    <lineage>
        <taxon>Eukaryota</taxon>
        <taxon>Viridiplantae</taxon>
        <taxon>Streptophyta</taxon>
        <taxon>Embryophyta</taxon>
        <taxon>Tracheophyta</taxon>
        <taxon>Spermatophyta</taxon>
        <taxon>Magnoliopsida</taxon>
        <taxon>eudicotyledons</taxon>
        <taxon>Gunneridae</taxon>
        <taxon>Pentapetalae</taxon>
        <taxon>rosids</taxon>
        <taxon>fabids</taxon>
        <taxon>Malpighiales</taxon>
        <taxon>Salicaceae</taxon>
        <taxon>Saliceae</taxon>
        <taxon>Populus</taxon>
    </lineage>
</organism>
<keyword evidence="2" id="KW-1185">Reference proteome</keyword>
<comment type="caution">
    <text evidence="1">The sequence shown here is derived from an EMBL/GenBank/DDBJ whole genome shotgun (WGS) entry which is preliminary data.</text>
</comment>
<sequence length="63" mass="7531">MFLGRLVFHRNLRSLLRGCHLSPRLRATIIKAHCPQERSTMLVICWRRRVGSQNLTRERVMRC</sequence>
<evidence type="ECO:0000313" key="1">
    <source>
        <dbReference type="EMBL" id="KAJ6993736.1"/>
    </source>
</evidence>
<gene>
    <name evidence="1" type="ORF">NC653_016771</name>
</gene>